<feature type="compositionally biased region" description="Polar residues" evidence="1">
    <location>
        <begin position="799"/>
        <end position="809"/>
    </location>
</feature>
<evidence type="ECO:0000313" key="3">
    <source>
        <dbReference type="EMBL" id="KAF7677329.1"/>
    </source>
</evidence>
<keyword evidence="2" id="KW-0812">Transmembrane</keyword>
<name>A0A8H7B8W4_9PLEO</name>
<keyword evidence="2" id="KW-1133">Transmembrane helix</keyword>
<keyword evidence="4" id="KW-1185">Reference proteome</keyword>
<proteinExistence type="predicted"/>
<dbReference type="PANTHER" id="PTHR24148:SF64">
    <property type="entry name" value="HETEROKARYON INCOMPATIBILITY DOMAIN-CONTAINING PROTEIN"/>
    <property type="match status" value="1"/>
</dbReference>
<dbReference type="RefSeq" id="XP_038787507.1">
    <property type="nucleotide sequence ID" value="XM_038929235.1"/>
</dbReference>
<dbReference type="PANTHER" id="PTHR24148">
    <property type="entry name" value="ANKYRIN REPEAT DOMAIN-CONTAINING PROTEIN 39 HOMOLOG-RELATED"/>
    <property type="match status" value="1"/>
</dbReference>
<dbReference type="InterPro" id="IPR036770">
    <property type="entry name" value="Ankyrin_rpt-contain_sf"/>
</dbReference>
<feature type="compositionally biased region" description="Low complexity" evidence="1">
    <location>
        <begin position="758"/>
        <end position="795"/>
    </location>
</feature>
<feature type="region of interest" description="Disordered" evidence="1">
    <location>
        <begin position="749"/>
        <end position="809"/>
    </location>
</feature>
<reference evidence="3" key="1">
    <citation type="submission" date="2020-01" db="EMBL/GenBank/DDBJ databases">
        <authorList>
            <person name="Feng Z.H.Z."/>
        </authorList>
    </citation>
    <scope>NUCLEOTIDE SEQUENCE</scope>
    <source>
        <strain evidence="3">CBS107.38</strain>
    </source>
</reference>
<keyword evidence="2" id="KW-0472">Membrane</keyword>
<dbReference type="AlphaFoldDB" id="A0A8H7B8W4"/>
<feature type="region of interest" description="Disordered" evidence="1">
    <location>
        <begin position="560"/>
        <end position="582"/>
    </location>
</feature>
<reference evidence="3" key="2">
    <citation type="submission" date="2020-08" db="EMBL/GenBank/DDBJ databases">
        <title>Draft Genome Sequence of Cumin Blight Pathogen Alternaria burnsii.</title>
        <authorList>
            <person name="Feng Z."/>
        </authorList>
    </citation>
    <scope>NUCLEOTIDE SEQUENCE</scope>
    <source>
        <strain evidence="3">CBS107.38</strain>
    </source>
</reference>
<dbReference type="InterPro" id="IPR052895">
    <property type="entry name" value="HetReg/Transcr_Mod"/>
</dbReference>
<accession>A0A8H7B8W4</accession>
<feature type="region of interest" description="Disordered" evidence="1">
    <location>
        <begin position="346"/>
        <end position="378"/>
    </location>
</feature>
<dbReference type="SUPFAM" id="SSF48403">
    <property type="entry name" value="Ankyrin repeat"/>
    <property type="match status" value="1"/>
</dbReference>
<dbReference type="GeneID" id="62202413"/>
<gene>
    <name evidence="3" type="ORF">GT037_004188</name>
</gene>
<evidence type="ECO:0000256" key="2">
    <source>
        <dbReference type="SAM" id="Phobius"/>
    </source>
</evidence>
<evidence type="ECO:0000256" key="1">
    <source>
        <dbReference type="SAM" id="MobiDB-lite"/>
    </source>
</evidence>
<sequence length="1049" mass="118861">MRVIIWLGEQTPETDVLFHSMQRLEKWVQRYPYKSWESLDRRWFEMWSIVGNAHTDLLLQQRKGLENVLSRPWFKRVWIIPEVVNARSAEVACGLKTVSSPIFVVTPSLLGVTPDSYCQAIMDIMPGPGRKYSWWAKDPDFSTILLKFKGGQAADPRDRIYALLGLCRDEHTQAIHPDYTKSLAEVIQDTVAALLRIDDGWESTCLFPEWDLSEFYKNLPSLVDTVCRWAIKEGHTTTLETIMHRNNVHVIGHSFGPESLLWEPIVNLDTAIVQLLFEVGADVDFRNEESCDALVAAVRNGHRQTVKLLLERFTKVDRSGDDYNNILRHADLRELLPEAGDNSHVLGRKNVDGSQVTSADDSISSTKNSHTYVNSTSDREEWDDMTKVNLGGSHRVLDTQVQQQKFEDVDVQSLVSEEGDTASSASMPLPSWASETELIMIGVFAKSSVLSPLYSKALQLMPEERFINNFRRLLKAFHGNLVASDNSNVTRQLAKLLRSKQRQSRIARMIIARHVAPQSSWNEEELANLRDQEKQAYTNVERWLDRTIVSSTIIDTQAVHSADTSKEYESDDDSDSESDGEENISDFAQYPRLDLVVQKLVEGQPFQDMLASFKELLLPPGLLKELLPIPRNKITYVTTTEVSLLSKVQGFLEEITALEWDWWPLSPRMRPLKPSETRVYWECFCGMHRWRELRLEQQEILDEILNESSADNHPRPLCALLRDKKNTSCLQTLITACFIWVVGGSQNPASQPNRDVTSGAHGSAPSSGAAPSLGTQAMQSSPGSSAASATSQAGGNIPMQPTSANAQTTQSSLVNNSAYNKQLWVNFGVDGSWTSTELDQLGGLHLVSDAAFLRNLGRRHREIRGWFRHYFSFRIISYWEFLRFKRLPLLPPQTIDLEADLPTSSDYEYDPRPPLATRDKPGITKHEFEVYVRLCLDPCWLSSLLMPHKCRTVEDSAVDIVDKIPKYKKLLEQRAQGDEHVWGIRARYVVSGVRVIALHVAILCISFGVWIWWQWKHPDDLQGAAVALTTAFLLVSTFWSATGVLKDLR</sequence>
<feature type="transmembrane region" description="Helical" evidence="2">
    <location>
        <begin position="995"/>
        <end position="1013"/>
    </location>
</feature>
<organism evidence="3 4">
    <name type="scientific">Alternaria burnsii</name>
    <dbReference type="NCBI Taxonomy" id="1187904"/>
    <lineage>
        <taxon>Eukaryota</taxon>
        <taxon>Fungi</taxon>
        <taxon>Dikarya</taxon>
        <taxon>Ascomycota</taxon>
        <taxon>Pezizomycotina</taxon>
        <taxon>Dothideomycetes</taxon>
        <taxon>Pleosporomycetidae</taxon>
        <taxon>Pleosporales</taxon>
        <taxon>Pleosporineae</taxon>
        <taxon>Pleosporaceae</taxon>
        <taxon>Alternaria</taxon>
        <taxon>Alternaria sect. Alternaria</taxon>
    </lineage>
</organism>
<dbReference type="Gene3D" id="1.25.40.20">
    <property type="entry name" value="Ankyrin repeat-containing domain"/>
    <property type="match status" value="1"/>
</dbReference>
<dbReference type="Proteomes" id="UP000596902">
    <property type="component" value="Unassembled WGS sequence"/>
</dbReference>
<feature type="compositionally biased region" description="Acidic residues" evidence="1">
    <location>
        <begin position="569"/>
        <end position="582"/>
    </location>
</feature>
<comment type="caution">
    <text evidence="3">The sequence shown here is derived from an EMBL/GenBank/DDBJ whole genome shotgun (WGS) entry which is preliminary data.</text>
</comment>
<evidence type="ECO:0008006" key="5">
    <source>
        <dbReference type="Google" id="ProtNLM"/>
    </source>
</evidence>
<feature type="compositionally biased region" description="Polar residues" evidence="1">
    <location>
        <begin position="352"/>
        <end position="376"/>
    </location>
</feature>
<evidence type="ECO:0000313" key="4">
    <source>
        <dbReference type="Proteomes" id="UP000596902"/>
    </source>
</evidence>
<feature type="transmembrane region" description="Helical" evidence="2">
    <location>
        <begin position="1025"/>
        <end position="1045"/>
    </location>
</feature>
<dbReference type="EMBL" id="JAAABM010000005">
    <property type="protein sequence ID" value="KAF7677329.1"/>
    <property type="molecule type" value="Genomic_DNA"/>
</dbReference>
<protein>
    <recommendedName>
        <fullName evidence="5">Heterokaryon incompatibility domain-containing protein</fullName>
    </recommendedName>
</protein>